<dbReference type="EMBL" id="JAVXUP010000321">
    <property type="protein sequence ID" value="KAK3030982.1"/>
    <property type="molecule type" value="Genomic_DNA"/>
</dbReference>
<name>A0AA88WPD9_9ASTE</name>
<comment type="caution">
    <text evidence="1">The sequence shown here is derived from an EMBL/GenBank/DDBJ whole genome shotgun (WGS) entry which is preliminary data.</text>
</comment>
<proteinExistence type="predicted"/>
<dbReference type="Proteomes" id="UP001188597">
    <property type="component" value="Unassembled WGS sequence"/>
</dbReference>
<keyword evidence="2" id="KW-1185">Reference proteome</keyword>
<organism evidence="1 2">
    <name type="scientific">Escallonia herrerae</name>
    <dbReference type="NCBI Taxonomy" id="1293975"/>
    <lineage>
        <taxon>Eukaryota</taxon>
        <taxon>Viridiplantae</taxon>
        <taxon>Streptophyta</taxon>
        <taxon>Embryophyta</taxon>
        <taxon>Tracheophyta</taxon>
        <taxon>Spermatophyta</taxon>
        <taxon>Magnoliopsida</taxon>
        <taxon>eudicotyledons</taxon>
        <taxon>Gunneridae</taxon>
        <taxon>Pentapetalae</taxon>
        <taxon>asterids</taxon>
        <taxon>campanulids</taxon>
        <taxon>Escalloniales</taxon>
        <taxon>Escalloniaceae</taxon>
        <taxon>Escallonia</taxon>
    </lineage>
</organism>
<sequence length="73" mass="8392">MQRLSLASLAFFRGSIDELYSSIEWGMEINKDVKQNEAEAFDRETMEGEKGKKMRCKAKKWKKKAEETTDVGG</sequence>
<dbReference type="AlphaFoldDB" id="A0AA88WPD9"/>
<evidence type="ECO:0000313" key="2">
    <source>
        <dbReference type="Proteomes" id="UP001188597"/>
    </source>
</evidence>
<dbReference type="Gene3D" id="3.40.50.2000">
    <property type="entry name" value="Glycogen Phosphorylase B"/>
    <property type="match status" value="1"/>
</dbReference>
<accession>A0AA88WPD9</accession>
<protein>
    <submittedName>
        <fullName evidence="1">Uncharacterized protein</fullName>
    </submittedName>
</protein>
<reference evidence="1" key="1">
    <citation type="submission" date="2022-12" db="EMBL/GenBank/DDBJ databases">
        <title>Draft genome assemblies for two species of Escallonia (Escalloniales).</title>
        <authorList>
            <person name="Chanderbali A."/>
            <person name="Dervinis C."/>
            <person name="Anghel I."/>
            <person name="Soltis D."/>
            <person name="Soltis P."/>
            <person name="Zapata F."/>
        </authorList>
    </citation>
    <scope>NUCLEOTIDE SEQUENCE</scope>
    <source>
        <strain evidence="1">UCBG64.0493</strain>
        <tissue evidence="1">Leaf</tissue>
    </source>
</reference>
<evidence type="ECO:0000313" key="1">
    <source>
        <dbReference type="EMBL" id="KAK3030982.1"/>
    </source>
</evidence>
<gene>
    <name evidence="1" type="ORF">RJ639_035733</name>
</gene>